<reference evidence="8" key="1">
    <citation type="submission" date="2020-04" db="EMBL/GenBank/DDBJ databases">
        <authorList>
            <person name="Zhang T."/>
        </authorList>
    </citation>
    <scope>NUCLEOTIDE SEQUENCE</scope>
    <source>
        <strain evidence="8">HKST-UBA01</strain>
    </source>
</reference>
<reference evidence="8" key="2">
    <citation type="journal article" date="2021" name="Microbiome">
        <title>Successional dynamics and alternative stable states in a saline activated sludge microbial community over 9 years.</title>
        <authorList>
            <person name="Wang Y."/>
            <person name="Ye J."/>
            <person name="Ju F."/>
            <person name="Liu L."/>
            <person name="Boyd J.A."/>
            <person name="Deng Y."/>
            <person name="Parks D.H."/>
            <person name="Jiang X."/>
            <person name="Yin X."/>
            <person name="Woodcroft B.J."/>
            <person name="Tyson G.W."/>
            <person name="Hugenholtz P."/>
            <person name="Polz M.F."/>
            <person name="Zhang T."/>
        </authorList>
    </citation>
    <scope>NUCLEOTIDE SEQUENCE</scope>
    <source>
        <strain evidence="8">HKST-UBA01</strain>
    </source>
</reference>
<protein>
    <submittedName>
        <fullName evidence="8">Rieske 2Fe-2S domain-containing protein</fullName>
    </submittedName>
</protein>
<name>A0A956LVJ5_UNCEI</name>
<keyword evidence="4" id="KW-0411">Iron-sulfur</keyword>
<comment type="similarity">
    <text evidence="6">Belongs to the bacterial ring-hydroxylating dioxygenase ferredoxin component family.</text>
</comment>
<evidence type="ECO:0000256" key="2">
    <source>
        <dbReference type="ARBA" id="ARBA00022723"/>
    </source>
</evidence>
<dbReference type="GO" id="GO:0051537">
    <property type="term" value="F:2 iron, 2 sulfur cluster binding"/>
    <property type="evidence" value="ECO:0007669"/>
    <property type="project" value="UniProtKB-KW"/>
</dbReference>
<feature type="domain" description="Rieske" evidence="7">
    <location>
        <begin position="21"/>
        <end position="115"/>
    </location>
</feature>
<sequence length="555" mass="63072">MGSATTEARPISNHPAFTVLHRATSLADLEDRRRMVVRIEGHQIALFRTRDGVRAVANQCPHEGYPLAEGSLSDDCVLTCNWHNWKFDLDSGETLVGGDRVRIYPVEIRDGEVFVDLTEPPACEQIDRSWSALEEAFRDHDYSRLAREIGRLLRNDVSTTEITARAFDWAHDRLEFGMTHAQAAAADWLALHDAEVTSGHEDTAIVTILEAVGHLSWDTLREPAYPYPEGTRTWDADELVDAIEREDEPAAIAIVRGFLTDRHPCEELEHALARAALAHYQDYGHSAIYVYKTGQLVERFGPTPWLLFPLVRSLIYASREDQIPEFRGYAPARKLWSEGPAVPTEDGMKERPEPRIDPAGFRGISVNKALEHCLTVDVTDPRSRLALFDALLDASAWTMLHFDERWMHGTDQPISKNAAWLDFTHTLTFANAVHRLATRYPDLWPAGLLQMACFVGRLRPFLDTELDASRWRVDDADGFLRDTRSHLFDHGSAEYIISAHWVKVWAAVDEEVRSRDDAPWAMPVLAATRRFFEASHKRKHALRTVRQALRFVKSE</sequence>
<organism evidence="8 9">
    <name type="scientific">Eiseniibacteriota bacterium</name>
    <dbReference type="NCBI Taxonomy" id="2212470"/>
    <lineage>
        <taxon>Bacteria</taxon>
        <taxon>Candidatus Eiseniibacteriota</taxon>
    </lineage>
</organism>
<dbReference type="Pfam" id="PF00355">
    <property type="entry name" value="Rieske"/>
    <property type="match status" value="1"/>
</dbReference>
<dbReference type="Gene3D" id="2.102.10.10">
    <property type="entry name" value="Rieske [2Fe-2S] iron-sulphur domain"/>
    <property type="match status" value="1"/>
</dbReference>
<dbReference type="SUPFAM" id="SSF50022">
    <property type="entry name" value="ISP domain"/>
    <property type="match status" value="1"/>
</dbReference>
<dbReference type="AlphaFoldDB" id="A0A956LVJ5"/>
<dbReference type="InterPro" id="IPR036922">
    <property type="entry name" value="Rieske_2Fe-2S_sf"/>
</dbReference>
<evidence type="ECO:0000313" key="9">
    <source>
        <dbReference type="Proteomes" id="UP000697710"/>
    </source>
</evidence>
<dbReference type="PANTHER" id="PTHR21496:SF0">
    <property type="entry name" value="RIESKE DOMAIN-CONTAINING PROTEIN"/>
    <property type="match status" value="1"/>
</dbReference>
<keyword evidence="2" id="KW-0479">Metal-binding</keyword>
<comment type="cofactor">
    <cofactor evidence="5">
        <name>[2Fe-2S] cluster</name>
        <dbReference type="ChEBI" id="CHEBI:190135"/>
    </cofactor>
</comment>
<dbReference type="EMBL" id="JAGQHR010000003">
    <property type="protein sequence ID" value="MCA9726106.1"/>
    <property type="molecule type" value="Genomic_DNA"/>
</dbReference>
<dbReference type="Proteomes" id="UP000697710">
    <property type="component" value="Unassembled WGS sequence"/>
</dbReference>
<accession>A0A956LVJ5</accession>
<evidence type="ECO:0000259" key="7">
    <source>
        <dbReference type="PROSITE" id="PS51296"/>
    </source>
</evidence>
<keyword evidence="3" id="KW-0408">Iron</keyword>
<dbReference type="PANTHER" id="PTHR21496">
    <property type="entry name" value="FERREDOXIN-RELATED"/>
    <property type="match status" value="1"/>
</dbReference>
<evidence type="ECO:0000313" key="8">
    <source>
        <dbReference type="EMBL" id="MCA9726106.1"/>
    </source>
</evidence>
<evidence type="ECO:0000256" key="4">
    <source>
        <dbReference type="ARBA" id="ARBA00023014"/>
    </source>
</evidence>
<evidence type="ECO:0000256" key="6">
    <source>
        <dbReference type="ARBA" id="ARBA00038001"/>
    </source>
</evidence>
<comment type="caution">
    <text evidence="8">The sequence shown here is derived from an EMBL/GenBank/DDBJ whole genome shotgun (WGS) entry which is preliminary data.</text>
</comment>
<evidence type="ECO:0000256" key="5">
    <source>
        <dbReference type="ARBA" id="ARBA00034078"/>
    </source>
</evidence>
<evidence type="ECO:0000256" key="1">
    <source>
        <dbReference type="ARBA" id="ARBA00022714"/>
    </source>
</evidence>
<keyword evidence="1" id="KW-0001">2Fe-2S</keyword>
<dbReference type="InterPro" id="IPR017941">
    <property type="entry name" value="Rieske_2Fe-2S"/>
</dbReference>
<dbReference type="PROSITE" id="PS51296">
    <property type="entry name" value="RIESKE"/>
    <property type="match status" value="1"/>
</dbReference>
<gene>
    <name evidence="8" type="ORF">KC729_00380</name>
</gene>
<evidence type="ECO:0000256" key="3">
    <source>
        <dbReference type="ARBA" id="ARBA00023004"/>
    </source>
</evidence>
<dbReference type="GO" id="GO:0046872">
    <property type="term" value="F:metal ion binding"/>
    <property type="evidence" value="ECO:0007669"/>
    <property type="project" value="UniProtKB-KW"/>
</dbReference>
<proteinExistence type="inferred from homology"/>